<reference evidence="2 3" key="1">
    <citation type="submission" date="2024-04" db="EMBL/GenBank/DDBJ databases">
        <authorList>
            <person name="Fracassetti M."/>
        </authorList>
    </citation>
    <scope>NUCLEOTIDE SEQUENCE [LARGE SCALE GENOMIC DNA]</scope>
</reference>
<organism evidence="2 3">
    <name type="scientific">Linum trigynum</name>
    <dbReference type="NCBI Taxonomy" id="586398"/>
    <lineage>
        <taxon>Eukaryota</taxon>
        <taxon>Viridiplantae</taxon>
        <taxon>Streptophyta</taxon>
        <taxon>Embryophyta</taxon>
        <taxon>Tracheophyta</taxon>
        <taxon>Spermatophyta</taxon>
        <taxon>Magnoliopsida</taxon>
        <taxon>eudicotyledons</taxon>
        <taxon>Gunneridae</taxon>
        <taxon>Pentapetalae</taxon>
        <taxon>rosids</taxon>
        <taxon>fabids</taxon>
        <taxon>Malpighiales</taxon>
        <taxon>Linaceae</taxon>
        <taxon>Linum</taxon>
    </lineage>
</organism>
<gene>
    <name evidence="2" type="ORF">LTRI10_LOCUS1869</name>
</gene>
<keyword evidence="3" id="KW-1185">Reference proteome</keyword>
<evidence type="ECO:0000256" key="1">
    <source>
        <dbReference type="SAM" id="MobiDB-lite"/>
    </source>
</evidence>
<evidence type="ECO:0000313" key="2">
    <source>
        <dbReference type="EMBL" id="CAL1354011.1"/>
    </source>
</evidence>
<protein>
    <submittedName>
        <fullName evidence="2">Uncharacterized protein</fullName>
    </submittedName>
</protein>
<sequence length="144" mass="16388">MYEQQNHGPKAREAALMDEGATNQVGQPAPVDSSSEEDNLQFEIRSRKQPAIPPRQILPRQVRQVVAAFEASMTINDDKDMAQEDEGTMISKLNEYRSNFDNEARILDNETLKRAFDELEGGIGTSPTPKSNLWKNKTLLKRWR</sequence>
<proteinExistence type="predicted"/>
<evidence type="ECO:0000313" key="3">
    <source>
        <dbReference type="Proteomes" id="UP001497516"/>
    </source>
</evidence>
<dbReference type="EMBL" id="OZ034813">
    <property type="protein sequence ID" value="CAL1354011.1"/>
    <property type="molecule type" value="Genomic_DNA"/>
</dbReference>
<name>A0AAV2CCV9_9ROSI</name>
<feature type="region of interest" description="Disordered" evidence="1">
    <location>
        <begin position="1"/>
        <end position="56"/>
    </location>
</feature>
<dbReference type="Proteomes" id="UP001497516">
    <property type="component" value="Chromosome 1"/>
</dbReference>
<dbReference type="AlphaFoldDB" id="A0AAV2CCV9"/>
<accession>A0AAV2CCV9</accession>